<comment type="caution">
    <text evidence="4">The sequence shown here is derived from an EMBL/GenBank/DDBJ whole genome shotgun (WGS) entry which is preliminary data.</text>
</comment>
<dbReference type="Proteomes" id="UP000034112">
    <property type="component" value="Unassembled WGS sequence"/>
</dbReference>
<dbReference type="OMA" id="HNQQGDP"/>
<evidence type="ECO:0000313" key="4">
    <source>
        <dbReference type="EMBL" id="KKP01731.1"/>
    </source>
</evidence>
<dbReference type="InterPro" id="IPR002347">
    <property type="entry name" value="SDR_fam"/>
</dbReference>
<evidence type="ECO:0000256" key="1">
    <source>
        <dbReference type="ARBA" id="ARBA00006484"/>
    </source>
</evidence>
<dbReference type="GO" id="GO:0016491">
    <property type="term" value="F:oxidoreductase activity"/>
    <property type="evidence" value="ECO:0007669"/>
    <property type="project" value="UniProtKB-KW"/>
</dbReference>
<evidence type="ECO:0008006" key="6">
    <source>
        <dbReference type="Google" id="ProtNLM"/>
    </source>
</evidence>
<dbReference type="OrthoDB" id="1274115at2759"/>
<dbReference type="PRINTS" id="PR00080">
    <property type="entry name" value="SDRFAMILY"/>
</dbReference>
<comment type="similarity">
    <text evidence="1 3">Belongs to the short-chain dehydrogenases/reductases (SDR) family.</text>
</comment>
<evidence type="ECO:0000256" key="3">
    <source>
        <dbReference type="RuleBase" id="RU000363"/>
    </source>
</evidence>
<protein>
    <recommendedName>
        <fullName evidence="6">Oxidoreductase</fullName>
    </recommendedName>
</protein>
<dbReference type="PRINTS" id="PR00081">
    <property type="entry name" value="GDHRDH"/>
</dbReference>
<dbReference type="InterPro" id="IPR051911">
    <property type="entry name" value="SDR_oxidoreductase"/>
</dbReference>
<evidence type="ECO:0000313" key="5">
    <source>
        <dbReference type="Proteomes" id="UP000034112"/>
    </source>
</evidence>
<dbReference type="SUPFAM" id="SSF51735">
    <property type="entry name" value="NAD(P)-binding Rossmann-fold domains"/>
    <property type="match status" value="1"/>
</dbReference>
<dbReference type="EMBL" id="JOKZ01000182">
    <property type="protein sequence ID" value="KKP01731.1"/>
    <property type="molecule type" value="Genomic_DNA"/>
</dbReference>
<dbReference type="Gene3D" id="3.40.50.720">
    <property type="entry name" value="NAD(P)-binding Rossmann-like Domain"/>
    <property type="match status" value="1"/>
</dbReference>
<dbReference type="Pfam" id="PF00106">
    <property type="entry name" value="adh_short"/>
    <property type="match status" value="1"/>
</dbReference>
<dbReference type="CDD" id="cd05374">
    <property type="entry name" value="17beta-HSD-like_SDR_c"/>
    <property type="match status" value="1"/>
</dbReference>
<dbReference type="PANTHER" id="PTHR43976:SF16">
    <property type="entry name" value="SHORT-CHAIN DEHYDROGENASE_REDUCTASE FAMILY PROTEIN"/>
    <property type="match status" value="1"/>
</dbReference>
<dbReference type="InterPro" id="IPR036291">
    <property type="entry name" value="NAD(P)-bd_dom_sf"/>
</dbReference>
<sequence length="281" mass="30492">MAPLVWLVTGCSSGFGRSFVTQILSRGDRVIATARKLDSIRDLESAGAKTLQLDVTDDQQNLDKIAEQAIAVYGVVDVLVNNAGSSSGASWEEASVEEVRQQFETNVFGVFKVTKAFLPYFRERKDGKIVFFSSLVAWVGYPFSGAYSGSKFALEGLVESLWRETSPLGIKTMLVEPGVFRTSLGSNAKYRVAQIAEYKPASQALLSILAALRGKEPGDPEKGVSLILDFVRGEGSAAGREMPFRLPLGTDAYQGIAGKCEETLNSLKEHKDLICSTDFAQ</sequence>
<evidence type="ECO:0000256" key="2">
    <source>
        <dbReference type="ARBA" id="ARBA00023002"/>
    </source>
</evidence>
<gene>
    <name evidence="4" type="ORF">THAR02_06190</name>
</gene>
<proteinExistence type="inferred from homology"/>
<keyword evidence="2" id="KW-0560">Oxidoreductase</keyword>
<dbReference type="PANTHER" id="PTHR43976">
    <property type="entry name" value="SHORT CHAIN DEHYDROGENASE"/>
    <property type="match status" value="1"/>
</dbReference>
<organism evidence="4 5">
    <name type="scientific">Trichoderma harzianum</name>
    <name type="common">Hypocrea lixii</name>
    <dbReference type="NCBI Taxonomy" id="5544"/>
    <lineage>
        <taxon>Eukaryota</taxon>
        <taxon>Fungi</taxon>
        <taxon>Dikarya</taxon>
        <taxon>Ascomycota</taxon>
        <taxon>Pezizomycotina</taxon>
        <taxon>Sordariomycetes</taxon>
        <taxon>Hypocreomycetidae</taxon>
        <taxon>Hypocreales</taxon>
        <taxon>Hypocreaceae</taxon>
        <taxon>Trichoderma</taxon>
    </lineage>
</organism>
<reference evidence="5" key="1">
    <citation type="journal article" date="2015" name="Genome Announc.">
        <title>Draft whole-genome sequence of the biocontrol agent Trichoderma harzianum T6776.</title>
        <authorList>
            <person name="Baroncelli R."/>
            <person name="Piaggeschi G."/>
            <person name="Fiorini L."/>
            <person name="Bertolini E."/>
            <person name="Zapparata A."/>
            <person name="Pe M.E."/>
            <person name="Sarrocco S."/>
            <person name="Vannacci G."/>
        </authorList>
    </citation>
    <scope>NUCLEOTIDE SEQUENCE [LARGE SCALE GENOMIC DNA]</scope>
    <source>
        <strain evidence="5">T6776</strain>
    </source>
</reference>
<dbReference type="AlphaFoldDB" id="A0A0F9X949"/>
<name>A0A0F9X949_TRIHA</name>
<accession>A0A0F9X949</accession>